<dbReference type="Pfam" id="PF01943">
    <property type="entry name" value="Polysacc_synt"/>
    <property type="match status" value="1"/>
</dbReference>
<evidence type="ECO:0000313" key="8">
    <source>
        <dbReference type="Proteomes" id="UP000451471"/>
    </source>
</evidence>
<proteinExistence type="predicted"/>
<feature type="transmembrane region" description="Helical" evidence="6">
    <location>
        <begin position="258"/>
        <end position="282"/>
    </location>
</feature>
<evidence type="ECO:0000256" key="1">
    <source>
        <dbReference type="ARBA" id="ARBA00004651"/>
    </source>
</evidence>
<dbReference type="PANTHER" id="PTHR30250:SF27">
    <property type="entry name" value="POLYSACCHARIDE BIOSYNTHESIS PROTEIN"/>
    <property type="match status" value="1"/>
</dbReference>
<dbReference type="PANTHER" id="PTHR30250">
    <property type="entry name" value="PST FAMILY PREDICTED COLANIC ACID TRANSPORTER"/>
    <property type="match status" value="1"/>
</dbReference>
<feature type="transmembrane region" description="Helical" evidence="6">
    <location>
        <begin position="439"/>
        <end position="460"/>
    </location>
</feature>
<keyword evidence="2" id="KW-1003">Cell membrane</keyword>
<dbReference type="EMBL" id="WSZK01000015">
    <property type="protein sequence ID" value="MWG34437.1"/>
    <property type="molecule type" value="Genomic_DNA"/>
</dbReference>
<feature type="transmembrane region" description="Helical" evidence="6">
    <location>
        <begin position="317"/>
        <end position="337"/>
    </location>
</feature>
<organism evidence="7 8">
    <name type="scientific">Halomarina oriensis</name>
    <dbReference type="NCBI Taxonomy" id="671145"/>
    <lineage>
        <taxon>Archaea</taxon>
        <taxon>Methanobacteriati</taxon>
        <taxon>Methanobacteriota</taxon>
        <taxon>Stenosarchaea group</taxon>
        <taxon>Halobacteria</taxon>
        <taxon>Halobacteriales</taxon>
        <taxon>Natronomonadaceae</taxon>
        <taxon>Halomarina</taxon>
    </lineage>
</organism>
<gene>
    <name evidence="7" type="ORF">GQS65_08030</name>
</gene>
<feature type="transmembrane region" description="Helical" evidence="6">
    <location>
        <begin position="466"/>
        <end position="486"/>
    </location>
</feature>
<keyword evidence="3 6" id="KW-0812">Transmembrane</keyword>
<keyword evidence="8" id="KW-1185">Reference proteome</keyword>
<dbReference type="Proteomes" id="UP000451471">
    <property type="component" value="Unassembled WGS sequence"/>
</dbReference>
<comment type="caution">
    <text evidence="7">The sequence shown here is derived from an EMBL/GenBank/DDBJ whole genome shotgun (WGS) entry which is preliminary data.</text>
</comment>
<accession>A0A6B0GL29</accession>
<feature type="transmembrane region" description="Helical" evidence="6">
    <location>
        <begin position="195"/>
        <end position="214"/>
    </location>
</feature>
<feature type="transmembrane region" description="Helical" evidence="6">
    <location>
        <begin position="349"/>
        <end position="372"/>
    </location>
</feature>
<feature type="transmembrane region" description="Helical" evidence="6">
    <location>
        <begin position="392"/>
        <end position="418"/>
    </location>
</feature>
<dbReference type="InterPro" id="IPR050833">
    <property type="entry name" value="Poly_Biosynth_Transport"/>
</dbReference>
<keyword evidence="5 6" id="KW-0472">Membrane</keyword>
<dbReference type="InterPro" id="IPR002797">
    <property type="entry name" value="Polysacc_synth"/>
</dbReference>
<comment type="subcellular location">
    <subcellularLocation>
        <location evidence="1">Cell membrane</location>
        <topology evidence="1">Multi-pass membrane protein</topology>
    </subcellularLocation>
</comment>
<dbReference type="GO" id="GO:0005886">
    <property type="term" value="C:plasma membrane"/>
    <property type="evidence" value="ECO:0007669"/>
    <property type="project" value="UniProtKB-SubCell"/>
</dbReference>
<feature type="transmembrane region" description="Helical" evidence="6">
    <location>
        <begin position="54"/>
        <end position="75"/>
    </location>
</feature>
<sequence>MQDDATRCMDRSLQVSSLGSIFRGAGFFAAGKVLYNVLRFLFNFVLTRGLGVELYGIYAFANTVVGAAITVTTLGSDKAVLRYLPALETDVERRGILVFALALSLFGSFTAATLLWVFAPLLTQYTLEDPALVPTIRILAGLLVARALLKVLSSAFRALDLPEYDVLVQQIARPLVGLLAVAVAFQFGYQLVGAVTAIAISSLLVLVIGLAFLGKKTDIHVFGRVPRGDIVEYTRFSLPLTVKDAGSFLYTRADVLMVGYFLTSSAVGIYNVSVLLATVVVLPLSALNRIFPSVASRLHEAGQRTELESIYATVTRWGLTASLPIAVFGIVLGSEVLAVFGSGFSTGELVLAFFLLGQLLNAAVGPSGYLLLMTDHQYLVSLNQTTFGVLNLILNYFFIVEFGMVGAAAATAAILGTLNVVRLVEVWHYERMVPYSRRFVKPLVAIAVAGGVVIGCRQFLDGLALVVGGGALGGVVYLGLLVTMGVEPDDVDFAREYLG</sequence>
<dbReference type="CDD" id="cd13128">
    <property type="entry name" value="MATE_Wzx_like"/>
    <property type="match status" value="1"/>
</dbReference>
<evidence type="ECO:0000256" key="5">
    <source>
        <dbReference type="ARBA" id="ARBA00023136"/>
    </source>
</evidence>
<name>A0A6B0GL29_9EURY</name>
<evidence type="ECO:0000313" key="7">
    <source>
        <dbReference type="EMBL" id="MWG34437.1"/>
    </source>
</evidence>
<protein>
    <submittedName>
        <fullName evidence="7">Oligosaccharide flippase family protein</fullName>
    </submittedName>
</protein>
<feature type="transmembrane region" description="Helical" evidence="6">
    <location>
        <begin position="21"/>
        <end position="42"/>
    </location>
</feature>
<evidence type="ECO:0000256" key="6">
    <source>
        <dbReference type="SAM" id="Phobius"/>
    </source>
</evidence>
<evidence type="ECO:0000256" key="2">
    <source>
        <dbReference type="ARBA" id="ARBA00022475"/>
    </source>
</evidence>
<evidence type="ECO:0000256" key="4">
    <source>
        <dbReference type="ARBA" id="ARBA00022989"/>
    </source>
</evidence>
<dbReference type="AlphaFoldDB" id="A0A6B0GL29"/>
<keyword evidence="4 6" id="KW-1133">Transmembrane helix</keyword>
<reference evidence="7 8" key="1">
    <citation type="submission" date="2019-12" db="EMBL/GenBank/DDBJ databases">
        <title>Halocatena pleomorpha gen. nov. sp. nov., an extremely halophilic archaeon of family Halobacteriaceae isolated from saltpan soil.</title>
        <authorList>
            <person name="Pal Y."/>
            <person name="Verma A."/>
            <person name="Krishnamurthi S."/>
            <person name="Kumar P."/>
        </authorList>
    </citation>
    <scope>NUCLEOTIDE SEQUENCE [LARGE SCALE GENOMIC DNA]</scope>
    <source>
        <strain evidence="7 8">JCM 16495</strain>
    </source>
</reference>
<feature type="transmembrane region" description="Helical" evidence="6">
    <location>
        <begin position="96"/>
        <end position="119"/>
    </location>
</feature>
<evidence type="ECO:0000256" key="3">
    <source>
        <dbReference type="ARBA" id="ARBA00022692"/>
    </source>
</evidence>